<protein>
    <recommendedName>
        <fullName evidence="4">DUF2333 domain-containing protein</fullName>
    </recommendedName>
</protein>
<keyword evidence="1" id="KW-0812">Transmembrane</keyword>
<dbReference type="AlphaFoldDB" id="A0A520RXB0"/>
<evidence type="ECO:0000256" key="1">
    <source>
        <dbReference type="SAM" id="Phobius"/>
    </source>
</evidence>
<keyword evidence="1" id="KW-0472">Membrane</keyword>
<name>A0A520RXB0_9GAMM</name>
<feature type="transmembrane region" description="Helical" evidence="1">
    <location>
        <begin position="28"/>
        <end position="47"/>
    </location>
</feature>
<dbReference type="EMBL" id="SHAH01000081">
    <property type="protein sequence ID" value="RZO74821.1"/>
    <property type="molecule type" value="Genomic_DNA"/>
</dbReference>
<evidence type="ECO:0000313" key="3">
    <source>
        <dbReference type="Proteomes" id="UP000320404"/>
    </source>
</evidence>
<evidence type="ECO:0000313" key="2">
    <source>
        <dbReference type="EMBL" id="RZO74821.1"/>
    </source>
</evidence>
<reference evidence="2 3" key="1">
    <citation type="submission" date="2019-02" db="EMBL/GenBank/DDBJ databases">
        <title>Prokaryotic population dynamics and viral predation in marine succession experiment using metagenomics: the confinement effect.</title>
        <authorList>
            <person name="Haro-Moreno J.M."/>
            <person name="Rodriguez-Valera F."/>
            <person name="Lopez-Perez M."/>
        </authorList>
    </citation>
    <scope>NUCLEOTIDE SEQUENCE [LARGE SCALE GENOMIC DNA]</scope>
    <source>
        <strain evidence="2">MED-G158</strain>
    </source>
</reference>
<comment type="caution">
    <text evidence="2">The sequence shown here is derived from an EMBL/GenBank/DDBJ whole genome shotgun (WGS) entry which is preliminary data.</text>
</comment>
<proteinExistence type="predicted"/>
<feature type="non-terminal residue" evidence="2">
    <location>
        <position position="60"/>
    </location>
</feature>
<dbReference type="Proteomes" id="UP000320404">
    <property type="component" value="Unassembled WGS sequence"/>
</dbReference>
<accession>A0A520RXB0</accession>
<gene>
    <name evidence="2" type="ORF">EVA69_05215</name>
</gene>
<evidence type="ECO:0008006" key="4">
    <source>
        <dbReference type="Google" id="ProtNLM"/>
    </source>
</evidence>
<sequence length="60" mass="6768">MFDKLKQGWTSFIALLTPGENSAGWRRGILTGMGFLIILILLVGMYWSNEPAHFDVRLNA</sequence>
<organism evidence="2 3">
    <name type="scientific">OM182 bacterium</name>
    <dbReference type="NCBI Taxonomy" id="2510334"/>
    <lineage>
        <taxon>Bacteria</taxon>
        <taxon>Pseudomonadati</taxon>
        <taxon>Pseudomonadota</taxon>
        <taxon>Gammaproteobacteria</taxon>
        <taxon>OMG group</taxon>
        <taxon>OM182 clade</taxon>
    </lineage>
</organism>
<keyword evidence="1" id="KW-1133">Transmembrane helix</keyword>